<dbReference type="SUPFAM" id="SSF109640">
    <property type="entry name" value="KRAB domain (Kruppel-associated box)"/>
    <property type="match status" value="1"/>
</dbReference>
<comment type="caution">
    <text evidence="3">The sequence shown here is derived from an EMBL/GenBank/DDBJ whole genome shotgun (WGS) entry which is preliminary data.</text>
</comment>
<dbReference type="Pfam" id="PF01352">
    <property type="entry name" value="KRAB"/>
    <property type="match status" value="1"/>
</dbReference>
<feature type="domain" description="KRAB" evidence="2">
    <location>
        <begin position="11"/>
        <end position="82"/>
    </location>
</feature>
<sequence length="363" mass="40747">MSRLTSEAALLTFQDAVAGFSQQERELLHNWQKDLYANLMKEIHKVLMSLGPVVAATVFSLRAKENDAVWPVDIGVSDRSQSDKHSPSLKRSGFDVLTINRGEPHRVKDPPNAGRMEKPRLLDTEEEFNTVVVSDVIKEEREAYPLADQCSEEVKVVCQGEMVGFTSIAPNFKEKEQTSSMGRQDAEMKRGIRPHQKTSVPLATPGTSQTVTDDNKKLLPVEMDYEQEKTVRRRMSVAEGTTRGYLSSSEISIGGEDRCPTPKKRKSSQEGSGQAIKTRRLDGAAKYKTKFQPAWAKEYPVCGVNNDPFSYKCLACLKVMKCDHQGVRDVQMHCSTEGHRKRVNAMKSLQTLQFGGHSQRLER</sequence>
<name>A0AAV7NA90_PLEWA</name>
<keyword evidence="4" id="KW-1185">Reference proteome</keyword>
<dbReference type="InterPro" id="IPR050169">
    <property type="entry name" value="Krueppel_C2H2_ZnF"/>
</dbReference>
<dbReference type="InterPro" id="IPR001909">
    <property type="entry name" value="KRAB"/>
</dbReference>
<dbReference type="InterPro" id="IPR036051">
    <property type="entry name" value="KRAB_dom_sf"/>
</dbReference>
<evidence type="ECO:0000313" key="4">
    <source>
        <dbReference type="Proteomes" id="UP001066276"/>
    </source>
</evidence>
<dbReference type="PANTHER" id="PTHR23232:SF142">
    <property type="entry name" value="GASTRULA ZINC FINGER PROTEIN XLCGF57.1-LIKE-RELATED"/>
    <property type="match status" value="1"/>
</dbReference>
<dbReference type="EMBL" id="JANPWB010000012">
    <property type="protein sequence ID" value="KAJ1112132.1"/>
    <property type="molecule type" value="Genomic_DNA"/>
</dbReference>
<organism evidence="3 4">
    <name type="scientific">Pleurodeles waltl</name>
    <name type="common">Iberian ribbed newt</name>
    <dbReference type="NCBI Taxonomy" id="8319"/>
    <lineage>
        <taxon>Eukaryota</taxon>
        <taxon>Metazoa</taxon>
        <taxon>Chordata</taxon>
        <taxon>Craniata</taxon>
        <taxon>Vertebrata</taxon>
        <taxon>Euteleostomi</taxon>
        <taxon>Amphibia</taxon>
        <taxon>Batrachia</taxon>
        <taxon>Caudata</taxon>
        <taxon>Salamandroidea</taxon>
        <taxon>Salamandridae</taxon>
        <taxon>Pleurodelinae</taxon>
        <taxon>Pleurodeles</taxon>
    </lineage>
</organism>
<protein>
    <recommendedName>
        <fullName evidence="2">KRAB domain-containing protein</fullName>
    </recommendedName>
</protein>
<reference evidence="3" key="1">
    <citation type="journal article" date="2022" name="bioRxiv">
        <title>Sequencing and chromosome-scale assembly of the giantPleurodeles waltlgenome.</title>
        <authorList>
            <person name="Brown T."/>
            <person name="Elewa A."/>
            <person name="Iarovenko S."/>
            <person name="Subramanian E."/>
            <person name="Araus A.J."/>
            <person name="Petzold A."/>
            <person name="Susuki M."/>
            <person name="Suzuki K.-i.T."/>
            <person name="Hayashi T."/>
            <person name="Toyoda A."/>
            <person name="Oliveira C."/>
            <person name="Osipova E."/>
            <person name="Leigh N.D."/>
            <person name="Simon A."/>
            <person name="Yun M.H."/>
        </authorList>
    </citation>
    <scope>NUCLEOTIDE SEQUENCE</scope>
    <source>
        <strain evidence="3">20211129_DDA</strain>
        <tissue evidence="3">Liver</tissue>
    </source>
</reference>
<dbReference type="CDD" id="cd07765">
    <property type="entry name" value="KRAB_A-box"/>
    <property type="match status" value="1"/>
</dbReference>
<gene>
    <name evidence="3" type="ORF">NDU88_000400</name>
</gene>
<dbReference type="Gene3D" id="6.10.140.140">
    <property type="match status" value="1"/>
</dbReference>
<dbReference type="GO" id="GO:0006355">
    <property type="term" value="P:regulation of DNA-templated transcription"/>
    <property type="evidence" value="ECO:0007669"/>
    <property type="project" value="InterPro"/>
</dbReference>
<proteinExistence type="predicted"/>
<dbReference type="Proteomes" id="UP001066276">
    <property type="component" value="Chromosome 8"/>
</dbReference>
<evidence type="ECO:0000259" key="2">
    <source>
        <dbReference type="PROSITE" id="PS50805"/>
    </source>
</evidence>
<accession>A0AAV7NA90</accession>
<evidence type="ECO:0000256" key="1">
    <source>
        <dbReference type="SAM" id="MobiDB-lite"/>
    </source>
</evidence>
<dbReference type="SMART" id="SM00349">
    <property type="entry name" value="KRAB"/>
    <property type="match status" value="1"/>
</dbReference>
<dbReference type="AlphaFoldDB" id="A0AAV7NA90"/>
<dbReference type="PANTHER" id="PTHR23232">
    <property type="entry name" value="KRAB DOMAIN C2H2 ZINC FINGER"/>
    <property type="match status" value="1"/>
</dbReference>
<dbReference type="PROSITE" id="PS50805">
    <property type="entry name" value="KRAB"/>
    <property type="match status" value="1"/>
</dbReference>
<evidence type="ECO:0000313" key="3">
    <source>
        <dbReference type="EMBL" id="KAJ1112132.1"/>
    </source>
</evidence>
<feature type="region of interest" description="Disordered" evidence="1">
    <location>
        <begin position="230"/>
        <end position="277"/>
    </location>
</feature>